<keyword evidence="2" id="KW-1185">Reference proteome</keyword>
<evidence type="ECO:0000313" key="1">
    <source>
        <dbReference type="EMBL" id="TGX82937.1"/>
    </source>
</evidence>
<organism evidence="1 2">
    <name type="scientific">Palleniella muris</name>
    <dbReference type="NCBI Taxonomy" id="3038145"/>
    <lineage>
        <taxon>Bacteria</taxon>
        <taxon>Pseudomonadati</taxon>
        <taxon>Bacteroidota</taxon>
        <taxon>Bacteroidia</taxon>
        <taxon>Bacteroidales</taxon>
        <taxon>Prevotellaceae</taxon>
        <taxon>Palleniella</taxon>
    </lineage>
</organism>
<protein>
    <submittedName>
        <fullName evidence="1">Type I restriction endonuclease</fullName>
    </submittedName>
</protein>
<reference evidence="1" key="1">
    <citation type="submission" date="2019-04" db="EMBL/GenBank/DDBJ databases">
        <title>Microbes associate with the intestines of laboratory mice.</title>
        <authorList>
            <person name="Navarre W."/>
            <person name="Wong E."/>
            <person name="Huang K."/>
            <person name="Tropini C."/>
            <person name="Ng K."/>
            <person name="Yu B."/>
        </authorList>
    </citation>
    <scope>NUCLEOTIDE SEQUENCE</scope>
    <source>
        <strain evidence="1">NM73_A23</strain>
    </source>
</reference>
<gene>
    <name evidence="1" type="ORF">E5358_04550</name>
</gene>
<keyword evidence="1" id="KW-0540">Nuclease</keyword>
<name>A0AC61QRK6_9BACT</name>
<keyword evidence="1" id="KW-0255">Endonuclease</keyword>
<evidence type="ECO:0000313" key="2">
    <source>
        <dbReference type="Proteomes" id="UP000308886"/>
    </source>
</evidence>
<sequence length="473" mass="53190">MTVIFSSHTLPTANIKANSIRVYINVAVRSLQLFTSPKIYTNGYDSLSCIHLLYCDKSHYQNFTPPFDIPESWQWVKIDEIASSNIGLTYSPQDIVDDGVPVYRSNNIRDNKICLDDIVYVSCPILEKQYLNNGDLLICARNGSRRLVGKNVIIENLERPTSFGAFMAVCRSCYNPWIKLLLDSAYFNSYLDESNSTAINQITQKMLLDFILPLPPKEEQSRIISAFHSIVGVIDGIDQSKKNLSESIANLKSKILDLAMQGKLVPQDPADEPAAEMLRRVNPKAKIITDNPHYPQLPDNWVLTRIKDVFEINPKNKASDNIQAGFVPMASIHDGYSNKFHYDVKQWGEIKSGFTHFADGDIAVAKISPCLENRKSMILRDLPNGIGAGTTELLIFRSTILIPEFSLLFFKSDNFIKCCTGTFNGVVGQQRVGKSIVEDIHIPIPPLNTQRAIIERVQGWFNCLDNIIVSLLK</sequence>
<accession>A0AC61QRK6</accession>
<comment type="caution">
    <text evidence="1">The sequence shown here is derived from an EMBL/GenBank/DDBJ whole genome shotgun (WGS) entry which is preliminary data.</text>
</comment>
<dbReference type="Proteomes" id="UP000308886">
    <property type="component" value="Unassembled WGS sequence"/>
</dbReference>
<proteinExistence type="predicted"/>
<keyword evidence="1" id="KW-0378">Hydrolase</keyword>
<dbReference type="EMBL" id="SRZC01000006">
    <property type="protein sequence ID" value="TGX82937.1"/>
    <property type="molecule type" value="Genomic_DNA"/>
</dbReference>